<dbReference type="Proteomes" id="UP000239156">
    <property type="component" value="Unassembled WGS sequence"/>
</dbReference>
<dbReference type="VEuPathDB" id="FungiDB:PSHT_12355"/>
<organism evidence="1 2">
    <name type="scientific">Puccinia striiformis</name>
    <dbReference type="NCBI Taxonomy" id="27350"/>
    <lineage>
        <taxon>Eukaryota</taxon>
        <taxon>Fungi</taxon>
        <taxon>Dikarya</taxon>
        <taxon>Basidiomycota</taxon>
        <taxon>Pucciniomycotina</taxon>
        <taxon>Pucciniomycetes</taxon>
        <taxon>Pucciniales</taxon>
        <taxon>Pucciniaceae</taxon>
        <taxon>Puccinia</taxon>
    </lineage>
</organism>
<dbReference type="EMBL" id="PKSL01000031">
    <property type="protein sequence ID" value="POW12405.1"/>
    <property type="molecule type" value="Genomic_DNA"/>
</dbReference>
<evidence type="ECO:0000313" key="2">
    <source>
        <dbReference type="Proteomes" id="UP000239156"/>
    </source>
</evidence>
<gene>
    <name evidence="1" type="ORF">PSTT_04462</name>
</gene>
<keyword evidence="2" id="KW-1185">Reference proteome</keyword>
<protein>
    <submittedName>
        <fullName evidence="1">Uncharacterized protein</fullName>
    </submittedName>
</protein>
<name>A0A2S4VS87_9BASI</name>
<sequence length="76" mass="8718">MVSAKVSVCLDQSDVVQEPQQEEGIEQFQMTSLFRQTNSELVPLNSLYKTLQEFDSREGYVVDARLMHFAYGITIQ</sequence>
<evidence type="ECO:0000313" key="1">
    <source>
        <dbReference type="EMBL" id="POW12405.1"/>
    </source>
</evidence>
<reference evidence="1" key="1">
    <citation type="submission" date="2017-12" db="EMBL/GenBank/DDBJ databases">
        <title>Gene loss provides genomic basis for host adaptation in cereal stripe rust fungi.</title>
        <authorList>
            <person name="Xia C."/>
        </authorList>
    </citation>
    <scope>NUCLEOTIDE SEQUENCE [LARGE SCALE GENOMIC DNA]</scope>
    <source>
        <strain evidence="1">93-210</strain>
    </source>
</reference>
<dbReference type="VEuPathDB" id="FungiDB:PSTT_04462"/>
<proteinExistence type="predicted"/>
<accession>A0A2S4VS87</accession>
<comment type="caution">
    <text evidence="1">The sequence shown here is derived from an EMBL/GenBank/DDBJ whole genome shotgun (WGS) entry which is preliminary data.</text>
</comment>
<dbReference type="AlphaFoldDB" id="A0A2S4VS87"/>